<dbReference type="InterPro" id="IPR036388">
    <property type="entry name" value="WH-like_DNA-bd_sf"/>
</dbReference>
<name>A0A9X3EDV7_9GAMM</name>
<keyword evidence="2" id="KW-0378">Hydrolase</keyword>
<dbReference type="GO" id="GO:0003677">
    <property type="term" value="F:DNA binding"/>
    <property type="evidence" value="ECO:0007669"/>
    <property type="project" value="InterPro"/>
</dbReference>
<dbReference type="InterPro" id="IPR050266">
    <property type="entry name" value="AB_hydrolase_sf"/>
</dbReference>
<dbReference type="GO" id="GO:0006355">
    <property type="term" value="P:regulation of DNA-templated transcription"/>
    <property type="evidence" value="ECO:0007669"/>
    <property type="project" value="InterPro"/>
</dbReference>
<dbReference type="Gene3D" id="1.10.10.10">
    <property type="entry name" value="Winged helix-like DNA-binding domain superfamily/Winged helix DNA-binding domain"/>
    <property type="match status" value="1"/>
</dbReference>
<dbReference type="GO" id="GO:0046464">
    <property type="term" value="P:acylglycerol catabolic process"/>
    <property type="evidence" value="ECO:0007669"/>
    <property type="project" value="TreeGrafter"/>
</dbReference>
<proteinExistence type="predicted"/>
<dbReference type="InterPro" id="IPR029058">
    <property type="entry name" value="AB_hydrolase_fold"/>
</dbReference>
<dbReference type="InterPro" id="IPR016032">
    <property type="entry name" value="Sig_transdc_resp-reg_C-effctor"/>
</dbReference>
<evidence type="ECO:0000259" key="1">
    <source>
        <dbReference type="PROSITE" id="PS50043"/>
    </source>
</evidence>
<protein>
    <submittedName>
        <fullName evidence="2">Alpha/beta fold hydrolase</fullName>
    </submittedName>
</protein>
<dbReference type="SUPFAM" id="SSF53474">
    <property type="entry name" value="alpha/beta-Hydrolases"/>
    <property type="match status" value="1"/>
</dbReference>
<dbReference type="PROSITE" id="PS50043">
    <property type="entry name" value="HTH_LUXR_2"/>
    <property type="match status" value="1"/>
</dbReference>
<dbReference type="RefSeq" id="WP_283173612.1">
    <property type="nucleotide sequence ID" value="NZ_JAPNOA010000026.1"/>
</dbReference>
<accession>A0A9X3EDV7</accession>
<dbReference type="Pfam" id="PF00196">
    <property type="entry name" value="GerE"/>
    <property type="match status" value="1"/>
</dbReference>
<organism evidence="2 3">
    <name type="scientific">Parathalassolituus penaei</name>
    <dbReference type="NCBI Taxonomy" id="2997323"/>
    <lineage>
        <taxon>Bacteria</taxon>
        <taxon>Pseudomonadati</taxon>
        <taxon>Pseudomonadota</taxon>
        <taxon>Gammaproteobacteria</taxon>
        <taxon>Oceanospirillales</taxon>
        <taxon>Oceanospirillaceae</taxon>
        <taxon>Parathalassolituus</taxon>
    </lineage>
</organism>
<dbReference type="CDD" id="cd06170">
    <property type="entry name" value="LuxR_C_like"/>
    <property type="match status" value="1"/>
</dbReference>
<dbReference type="EMBL" id="JAPNOA010000026">
    <property type="protein sequence ID" value="MCY0965400.1"/>
    <property type="molecule type" value="Genomic_DNA"/>
</dbReference>
<dbReference type="Proteomes" id="UP001150830">
    <property type="component" value="Unassembled WGS sequence"/>
</dbReference>
<sequence length="559" mass="62171">MSLPAGHNQLREMVLAIIHHQQDYDELLSFLEPVTRSGMPLSSEATMELALLISDVERQAMLNDQLHTMVKDELAPTLVLTETGILLACNQAARDLFHSMDGDNYQRLGIKAGEFEQFRQRLYRHNGPTLIKTWPAGNPDTPLIMTATYHAPHRVFVFQSLECRWPESIELALGEVFGLSVAEREILAGLAQGLSAEQISEQRCRSLGTVRQQIKTVMQKMGANRQNQVVAAGAALANRSSGRSLGHEQPGLMSPWPLTLGDVVRNGRLIGWRRYGPPSGVPVVLMHGPFFGAGDFEQDRELAHRFNLDVIIPERPGYGRTPPASPIADPLDNQVDDCIAVLDQLGIERAWLLSHESGLIPAMALASRYPQRFAGLLAASPSGHFKPGVDLQGVPAQQRAMLWSARHAFWITRMLIRLGMVQVRKLGPERWVEAIFADSPADLEVLHAESARQGKLGTYHYNYNQNGAGLELDLQQTTTDWDQLVAQVSQPFCGMLGIYNRTTPPRFVRTLQELNPHLQMEELDAGQTLVISHAEQVFTRLAQMIEEHQQPLALTASVQ</sequence>
<dbReference type="Gene3D" id="3.40.50.1820">
    <property type="entry name" value="alpha/beta hydrolase"/>
    <property type="match status" value="1"/>
</dbReference>
<dbReference type="PANTHER" id="PTHR43798">
    <property type="entry name" value="MONOACYLGLYCEROL LIPASE"/>
    <property type="match status" value="1"/>
</dbReference>
<dbReference type="GO" id="GO:0047372">
    <property type="term" value="F:monoacylglycerol lipase activity"/>
    <property type="evidence" value="ECO:0007669"/>
    <property type="project" value="TreeGrafter"/>
</dbReference>
<reference evidence="2" key="1">
    <citation type="submission" date="2022-11" db="EMBL/GenBank/DDBJ databases">
        <title>Parathalassolutuus dongxingensis gen. nov., sp. nov., a novel member of family Oceanospirillaceae isolated from a coastal shrimp pond in Guangxi, China.</title>
        <authorList>
            <person name="Chen H."/>
        </authorList>
    </citation>
    <scope>NUCLEOTIDE SEQUENCE</scope>
    <source>
        <strain evidence="2">G-43</strain>
    </source>
</reference>
<dbReference type="PANTHER" id="PTHR43798:SF33">
    <property type="entry name" value="HYDROLASE, PUTATIVE (AFU_ORTHOLOGUE AFUA_2G14860)-RELATED"/>
    <property type="match status" value="1"/>
</dbReference>
<dbReference type="GO" id="GO:0016020">
    <property type="term" value="C:membrane"/>
    <property type="evidence" value="ECO:0007669"/>
    <property type="project" value="TreeGrafter"/>
</dbReference>
<dbReference type="InterPro" id="IPR000073">
    <property type="entry name" value="AB_hydrolase_1"/>
</dbReference>
<dbReference type="AlphaFoldDB" id="A0A9X3EDV7"/>
<gene>
    <name evidence="2" type="ORF">OUO13_09395</name>
</gene>
<dbReference type="SUPFAM" id="SSF46894">
    <property type="entry name" value="C-terminal effector domain of the bipartite response regulators"/>
    <property type="match status" value="1"/>
</dbReference>
<keyword evidence="3" id="KW-1185">Reference proteome</keyword>
<dbReference type="SMART" id="SM00421">
    <property type="entry name" value="HTH_LUXR"/>
    <property type="match status" value="1"/>
</dbReference>
<dbReference type="Pfam" id="PF00561">
    <property type="entry name" value="Abhydrolase_1"/>
    <property type="match status" value="1"/>
</dbReference>
<evidence type="ECO:0000313" key="3">
    <source>
        <dbReference type="Proteomes" id="UP001150830"/>
    </source>
</evidence>
<dbReference type="InterPro" id="IPR000792">
    <property type="entry name" value="Tscrpt_reg_LuxR_C"/>
</dbReference>
<comment type="caution">
    <text evidence="2">The sequence shown here is derived from an EMBL/GenBank/DDBJ whole genome shotgun (WGS) entry which is preliminary data.</text>
</comment>
<feature type="domain" description="HTH luxR-type" evidence="1">
    <location>
        <begin position="172"/>
        <end position="237"/>
    </location>
</feature>
<evidence type="ECO:0000313" key="2">
    <source>
        <dbReference type="EMBL" id="MCY0965400.1"/>
    </source>
</evidence>